<protein>
    <submittedName>
        <fullName evidence="1">Uncharacterized protein</fullName>
    </submittedName>
</protein>
<dbReference type="AlphaFoldDB" id="A0A370PZJ7"/>
<accession>A0A370PZJ7</accession>
<gene>
    <name evidence="1" type="ORF">M752DRAFT_260972</name>
</gene>
<organism evidence="1 2">
    <name type="scientific">Aspergillus phoenicis ATCC 13157</name>
    <dbReference type="NCBI Taxonomy" id="1353007"/>
    <lineage>
        <taxon>Eukaryota</taxon>
        <taxon>Fungi</taxon>
        <taxon>Dikarya</taxon>
        <taxon>Ascomycota</taxon>
        <taxon>Pezizomycotina</taxon>
        <taxon>Eurotiomycetes</taxon>
        <taxon>Eurotiomycetidae</taxon>
        <taxon>Eurotiales</taxon>
        <taxon>Aspergillaceae</taxon>
        <taxon>Aspergillus</taxon>
    </lineage>
</organism>
<dbReference type="EMBL" id="KZ851844">
    <property type="protein sequence ID" value="RDK47615.1"/>
    <property type="molecule type" value="Genomic_DNA"/>
</dbReference>
<sequence>MLIGDNFEPVLATTGYLLFRVQVRISEHQARTTTSRFNKELFTIWEVTYRILTSKSICCPRTHGCGSKTMHFLTVMASIPGKYTAKKQFNRAVNVATDDDLAITVSLIMAQVAKVVTGPCFHNATVEALCRLKLSRLCLITIQIRVLQK</sequence>
<dbReference type="Proteomes" id="UP000254937">
    <property type="component" value="Unassembled WGS sequence"/>
</dbReference>
<reference evidence="1 2" key="1">
    <citation type="submission" date="2018-07" db="EMBL/GenBank/DDBJ databases">
        <title>Section-level genome sequencing of Aspergillus section Nigri to investigate inter- and intra-species variation.</title>
        <authorList>
            <consortium name="DOE Joint Genome Institute"/>
            <person name="Vesth T.C."/>
            <person name="Nybo J.L."/>
            <person name="Theobald S."/>
            <person name="Frisvad J.C."/>
            <person name="Larsen T.O."/>
            <person name="Nielsen K.F."/>
            <person name="Hoof J.B."/>
            <person name="Brandl J."/>
            <person name="Salamov A."/>
            <person name="Riley R."/>
            <person name="Gladden J.M."/>
            <person name="Phatale P."/>
            <person name="Nielsen M.T."/>
            <person name="Lyhne E.K."/>
            <person name="Kogle M.E."/>
            <person name="Strasser K."/>
            <person name="McDonnell E."/>
            <person name="Barry K."/>
            <person name="Clum A."/>
            <person name="Chen C."/>
            <person name="Nolan M."/>
            <person name="Sandor L."/>
            <person name="Kuo A."/>
            <person name="Lipzen A."/>
            <person name="Hainaut M."/>
            <person name="Drula E."/>
            <person name="Tsang A."/>
            <person name="Magnuson J.K."/>
            <person name="Henrissat B."/>
            <person name="Wiebenga A."/>
            <person name="Simmons B.A."/>
            <person name="Makela M.R."/>
            <person name="De vries R.P."/>
            <person name="Grigoriev I.V."/>
            <person name="Mortensen U.H."/>
            <person name="Baker S.E."/>
            <person name="Andersen M.R."/>
        </authorList>
    </citation>
    <scope>NUCLEOTIDE SEQUENCE [LARGE SCALE GENOMIC DNA]</scope>
    <source>
        <strain evidence="1 2">ATCC 13157</strain>
    </source>
</reference>
<evidence type="ECO:0000313" key="2">
    <source>
        <dbReference type="Proteomes" id="UP000254937"/>
    </source>
</evidence>
<proteinExistence type="predicted"/>
<keyword evidence="2" id="KW-1185">Reference proteome</keyword>
<name>A0A370PZJ7_ASPPH</name>
<evidence type="ECO:0000313" key="1">
    <source>
        <dbReference type="EMBL" id="RDK47615.1"/>
    </source>
</evidence>